<dbReference type="Proteomes" id="UP001634007">
    <property type="component" value="Unassembled WGS sequence"/>
</dbReference>
<gene>
    <name evidence="3" type="ORF">ACJRO7_000455</name>
</gene>
<dbReference type="PANTHER" id="PTHR18934:SF83">
    <property type="entry name" value="PRE-MRNA-SPLICING FACTOR ATP-DEPENDENT RNA HELICASE DHX16"/>
    <property type="match status" value="1"/>
</dbReference>
<reference evidence="3 4" key="1">
    <citation type="submission" date="2024-11" db="EMBL/GenBank/DDBJ databases">
        <title>Chromosome-level genome assembly of Eucalyptus globulus Labill. provides insights into its genome evolution.</title>
        <authorList>
            <person name="Li X."/>
        </authorList>
    </citation>
    <scope>NUCLEOTIDE SEQUENCE [LARGE SCALE GENOMIC DNA]</scope>
    <source>
        <strain evidence="3">CL2024</strain>
        <tissue evidence="3">Fresh tender leaves</tissue>
    </source>
</reference>
<evidence type="ECO:0000313" key="4">
    <source>
        <dbReference type="Proteomes" id="UP001634007"/>
    </source>
</evidence>
<organism evidence="3 4">
    <name type="scientific">Eucalyptus globulus</name>
    <name type="common">Tasmanian blue gum</name>
    <dbReference type="NCBI Taxonomy" id="34317"/>
    <lineage>
        <taxon>Eukaryota</taxon>
        <taxon>Viridiplantae</taxon>
        <taxon>Streptophyta</taxon>
        <taxon>Embryophyta</taxon>
        <taxon>Tracheophyta</taxon>
        <taxon>Spermatophyta</taxon>
        <taxon>Magnoliopsida</taxon>
        <taxon>eudicotyledons</taxon>
        <taxon>Gunneridae</taxon>
        <taxon>Pentapetalae</taxon>
        <taxon>rosids</taxon>
        <taxon>malvids</taxon>
        <taxon>Myrtales</taxon>
        <taxon>Myrtaceae</taxon>
        <taxon>Myrtoideae</taxon>
        <taxon>Eucalypteae</taxon>
        <taxon>Eucalyptus</taxon>
    </lineage>
</organism>
<dbReference type="AlphaFoldDB" id="A0ABD3LR90"/>
<evidence type="ECO:0000256" key="1">
    <source>
        <dbReference type="ARBA" id="ARBA00012552"/>
    </source>
</evidence>
<dbReference type="EC" id="3.6.4.13" evidence="1"/>
<accession>A0ABD3LR90</accession>
<dbReference type="PANTHER" id="PTHR18934">
    <property type="entry name" value="ATP-DEPENDENT RNA HELICASE"/>
    <property type="match status" value="1"/>
</dbReference>
<name>A0ABD3LR90_EUCGL</name>
<comment type="caution">
    <text evidence="3">The sequence shown here is derived from an EMBL/GenBank/DDBJ whole genome shotgun (WGS) entry which is preliminary data.</text>
</comment>
<feature type="non-terminal residue" evidence="3">
    <location>
        <position position="93"/>
    </location>
</feature>
<feature type="non-terminal residue" evidence="3">
    <location>
        <position position="1"/>
    </location>
</feature>
<dbReference type="Gene3D" id="3.40.50.300">
    <property type="entry name" value="P-loop containing nucleotide triphosphate hydrolases"/>
    <property type="match status" value="2"/>
</dbReference>
<evidence type="ECO:0000313" key="3">
    <source>
        <dbReference type="EMBL" id="KAL3753059.1"/>
    </source>
</evidence>
<dbReference type="InterPro" id="IPR027417">
    <property type="entry name" value="P-loop_NTPase"/>
</dbReference>
<evidence type="ECO:0000256" key="2">
    <source>
        <dbReference type="ARBA" id="ARBA00047984"/>
    </source>
</evidence>
<keyword evidence="4" id="KW-1185">Reference proteome</keyword>
<proteinExistence type="predicted"/>
<comment type="catalytic activity">
    <reaction evidence="2">
        <text>ATP + H2O = ADP + phosphate + H(+)</text>
        <dbReference type="Rhea" id="RHEA:13065"/>
        <dbReference type="ChEBI" id="CHEBI:15377"/>
        <dbReference type="ChEBI" id="CHEBI:15378"/>
        <dbReference type="ChEBI" id="CHEBI:30616"/>
        <dbReference type="ChEBI" id="CHEBI:43474"/>
        <dbReference type="ChEBI" id="CHEBI:456216"/>
        <dbReference type="EC" id="3.6.4.13"/>
    </reaction>
</comment>
<dbReference type="GO" id="GO:0003724">
    <property type="term" value="F:RNA helicase activity"/>
    <property type="evidence" value="ECO:0007669"/>
    <property type="project" value="UniProtKB-EC"/>
</dbReference>
<protein>
    <recommendedName>
        <fullName evidence="1">RNA helicase</fullName>
        <ecNumber evidence="1">3.6.4.13</ecNumber>
    </recommendedName>
</protein>
<dbReference type="EMBL" id="JBJKBG010000001">
    <property type="protein sequence ID" value="KAL3753059.1"/>
    <property type="molecule type" value="Genomic_DNA"/>
</dbReference>
<sequence>DIARFRPDMKLLISSAKLDVEKFIDFFHSTLIFRYPGRRYPVEILHTRAPEADYLNAAIVIALQIHVQQPCGDILIFLTGQEEIEAVEELLKH</sequence>
<dbReference type="SUPFAM" id="SSF52540">
    <property type="entry name" value="P-loop containing nucleoside triphosphate hydrolases"/>
    <property type="match status" value="1"/>
</dbReference>